<organism evidence="1">
    <name type="scientific">viral metagenome</name>
    <dbReference type="NCBI Taxonomy" id="1070528"/>
    <lineage>
        <taxon>unclassified sequences</taxon>
        <taxon>metagenomes</taxon>
        <taxon>organismal metagenomes</taxon>
    </lineage>
</organism>
<evidence type="ECO:0000313" key="1">
    <source>
        <dbReference type="EMBL" id="QHU22330.1"/>
    </source>
</evidence>
<protein>
    <submittedName>
        <fullName evidence="1">Uncharacterized protein</fullName>
    </submittedName>
</protein>
<proteinExistence type="predicted"/>
<name>A0A6C0L089_9ZZZZ</name>
<accession>A0A6C0L089</accession>
<dbReference type="AlphaFoldDB" id="A0A6C0L089"/>
<dbReference type="EMBL" id="MN741005">
    <property type="protein sequence ID" value="QHU22330.1"/>
    <property type="molecule type" value="Genomic_DNA"/>
</dbReference>
<reference evidence="1" key="1">
    <citation type="journal article" date="2020" name="Nature">
        <title>Giant virus diversity and host interactions through global metagenomics.</title>
        <authorList>
            <person name="Schulz F."/>
            <person name="Roux S."/>
            <person name="Paez-Espino D."/>
            <person name="Jungbluth S."/>
            <person name="Walsh D.A."/>
            <person name="Denef V.J."/>
            <person name="McMahon K.D."/>
            <person name="Konstantinidis K.T."/>
            <person name="Eloe-Fadrosh E.A."/>
            <person name="Kyrpides N.C."/>
            <person name="Woyke T."/>
        </authorList>
    </citation>
    <scope>NUCLEOTIDE SEQUENCE</scope>
    <source>
        <strain evidence="1">GVMAG-S-ERX555907-102</strain>
    </source>
</reference>
<sequence length="165" mass="19185">MSKGHLCNYQYDNELNTQINKRHFPSSDLQPNFDPRPLSTKYTELTYPLDNKTISSDSQPLRTYDHYSTQKVFFPGNAKAPVSHFLDSIDIESTLKNQFQTLTKNDGPNYIPHTNSDLFLDTKYENIKESNYYKLAYKVRGTDNKKCNLAPKTFHNHTKNNVKNL</sequence>